<keyword evidence="1" id="KW-0812">Transmembrane</keyword>
<proteinExistence type="predicted"/>
<evidence type="ECO:0000259" key="2">
    <source>
        <dbReference type="Pfam" id="PF07811"/>
    </source>
</evidence>
<organism evidence="3 4">
    <name type="scientific">Candidatus Rhodoblastus alkanivorans</name>
    <dbReference type="NCBI Taxonomy" id="2954117"/>
    <lineage>
        <taxon>Bacteria</taxon>
        <taxon>Pseudomonadati</taxon>
        <taxon>Pseudomonadota</taxon>
        <taxon>Alphaproteobacteria</taxon>
        <taxon>Hyphomicrobiales</taxon>
        <taxon>Rhodoblastaceae</taxon>
        <taxon>Rhodoblastus</taxon>
    </lineage>
</organism>
<keyword evidence="1" id="KW-0472">Membrane</keyword>
<evidence type="ECO:0000313" key="4">
    <source>
        <dbReference type="Proteomes" id="UP001139104"/>
    </source>
</evidence>
<keyword evidence="1" id="KW-1133">Transmembrane helix</keyword>
<protein>
    <submittedName>
        <fullName evidence="3">Pilus assembly protein</fullName>
    </submittedName>
</protein>
<feature type="domain" description="TadE-like" evidence="2">
    <location>
        <begin position="29"/>
        <end position="70"/>
    </location>
</feature>
<comment type="caution">
    <text evidence="3">The sequence shown here is derived from an EMBL/GenBank/DDBJ whole genome shotgun (WGS) entry which is preliminary data.</text>
</comment>
<evidence type="ECO:0000256" key="1">
    <source>
        <dbReference type="SAM" id="Phobius"/>
    </source>
</evidence>
<dbReference type="RefSeq" id="WP_243066969.1">
    <property type="nucleotide sequence ID" value="NZ_JAIVFP010000001.1"/>
</dbReference>
<reference evidence="3" key="1">
    <citation type="journal article" date="2022" name="ISME J.">
        <title>Identification of active gaseous-alkane degraders at natural gas seeps.</title>
        <authorList>
            <person name="Farhan Ul Haque M."/>
            <person name="Hernandez M."/>
            <person name="Crombie A.T."/>
            <person name="Murrell J.C."/>
        </authorList>
    </citation>
    <scope>NUCLEOTIDE SEQUENCE</scope>
    <source>
        <strain evidence="3">PC2</strain>
    </source>
</reference>
<evidence type="ECO:0000313" key="3">
    <source>
        <dbReference type="EMBL" id="MCI4682994.1"/>
    </source>
</evidence>
<dbReference type="Pfam" id="PF07811">
    <property type="entry name" value="TadE"/>
    <property type="match status" value="1"/>
</dbReference>
<dbReference type="InterPro" id="IPR012495">
    <property type="entry name" value="TadE-like_dom"/>
</dbReference>
<gene>
    <name evidence="3" type="ORF">K2U94_09485</name>
</gene>
<name>A0ABS9Z5P6_9HYPH</name>
<feature type="transmembrane region" description="Helical" evidence="1">
    <location>
        <begin position="35"/>
        <end position="54"/>
    </location>
</feature>
<dbReference type="EMBL" id="JAIVFP010000001">
    <property type="protein sequence ID" value="MCI4682994.1"/>
    <property type="molecule type" value="Genomic_DNA"/>
</dbReference>
<dbReference type="Proteomes" id="UP001139104">
    <property type="component" value="Unassembled WGS sequence"/>
</dbReference>
<keyword evidence="4" id="KW-1185">Reference proteome</keyword>
<sequence length="174" mass="17923">MKFLPRLPTARPAEISCRSVCGFARANSGASAVEFAFVLPIAVYLFIGVVDYGIGLYRKMEVNKAAQVGAEYAVIHGFTPNATLPNPSSPQAISNAVANASIFGVTANPAPSSFCGCASASGVVKATCGTTCSDGTAAGTYLTVRASGQYRTALPYPLVPSSFSLNGLATVRMQ</sequence>
<accession>A0ABS9Z5P6</accession>